<dbReference type="InterPro" id="IPR035892">
    <property type="entry name" value="C2_domain_sf"/>
</dbReference>
<dbReference type="PANTHER" id="PTHR47052">
    <property type="entry name" value="CONSERVED SERINE PROLINE-RICH PROTEIN (AFU_ORTHOLOGUE AFUA_2G01790)"/>
    <property type="match status" value="1"/>
</dbReference>
<evidence type="ECO:0000259" key="1">
    <source>
        <dbReference type="PROSITE" id="PS50004"/>
    </source>
</evidence>
<dbReference type="OrthoDB" id="270970at2759"/>
<dbReference type="Proteomes" id="UP000265703">
    <property type="component" value="Unassembled WGS sequence"/>
</dbReference>
<dbReference type="SUPFAM" id="SSF49562">
    <property type="entry name" value="C2 domain (Calcium/lipid-binding domain, CaLB)"/>
    <property type="match status" value="1"/>
</dbReference>
<keyword evidence="3" id="KW-1185">Reference proteome</keyword>
<gene>
    <name evidence="2" type="ORF">C1645_770329</name>
</gene>
<name>A0A397T545_9GLOM</name>
<dbReference type="CDD" id="cd00030">
    <property type="entry name" value="C2"/>
    <property type="match status" value="1"/>
</dbReference>
<reference evidence="2 3" key="1">
    <citation type="submission" date="2018-06" db="EMBL/GenBank/DDBJ databases">
        <title>Comparative genomics reveals the genomic features of Rhizophagus irregularis, R. cerebriforme, R. diaphanum and Gigaspora rosea, and their symbiotic lifestyle signature.</title>
        <authorList>
            <person name="Morin E."/>
            <person name="San Clemente H."/>
            <person name="Chen E.C.H."/>
            <person name="De La Providencia I."/>
            <person name="Hainaut M."/>
            <person name="Kuo A."/>
            <person name="Kohler A."/>
            <person name="Murat C."/>
            <person name="Tang N."/>
            <person name="Roy S."/>
            <person name="Loubradou J."/>
            <person name="Henrissat B."/>
            <person name="Grigoriev I.V."/>
            <person name="Corradi N."/>
            <person name="Roux C."/>
            <person name="Martin F.M."/>
        </authorList>
    </citation>
    <scope>NUCLEOTIDE SEQUENCE [LARGE SCALE GENOMIC DNA]</scope>
    <source>
        <strain evidence="2 3">DAOM 227022</strain>
    </source>
</reference>
<protein>
    <submittedName>
        <fullName evidence="2">C2 domain-containing protein</fullName>
    </submittedName>
</protein>
<dbReference type="Gene3D" id="2.60.40.150">
    <property type="entry name" value="C2 domain"/>
    <property type="match status" value="1"/>
</dbReference>
<dbReference type="AlphaFoldDB" id="A0A397T545"/>
<dbReference type="PROSITE" id="PS50004">
    <property type="entry name" value="C2"/>
    <property type="match status" value="1"/>
</dbReference>
<dbReference type="PANTHER" id="PTHR47052:SF3">
    <property type="entry name" value="INGRESSION PROTEIN 1"/>
    <property type="match status" value="1"/>
</dbReference>
<sequence length="126" mass="14101">MTKKGSLKVTVVEARNLKDEDIIGKSDPYIKLILDSKNTQSTTTKSGDLNPTYNEQFTFNIDGQKSLDIEVWDKDTVTRDDLIGKADVSLSHAFSKGYEDIWVKVKQHTIGRSKGEVHLILEFAAA</sequence>
<proteinExistence type="predicted"/>
<dbReference type="Pfam" id="PF00168">
    <property type="entry name" value="C2"/>
    <property type="match status" value="1"/>
</dbReference>
<dbReference type="EMBL" id="QKYT01000186">
    <property type="protein sequence ID" value="RIA90261.1"/>
    <property type="molecule type" value="Genomic_DNA"/>
</dbReference>
<dbReference type="InterPro" id="IPR000008">
    <property type="entry name" value="C2_dom"/>
</dbReference>
<dbReference type="SMART" id="SM00239">
    <property type="entry name" value="C2"/>
    <property type="match status" value="1"/>
</dbReference>
<dbReference type="STRING" id="658196.A0A397T545"/>
<evidence type="ECO:0000313" key="3">
    <source>
        <dbReference type="Proteomes" id="UP000265703"/>
    </source>
</evidence>
<evidence type="ECO:0000313" key="2">
    <source>
        <dbReference type="EMBL" id="RIA90261.1"/>
    </source>
</evidence>
<accession>A0A397T545</accession>
<organism evidence="2 3">
    <name type="scientific">Glomus cerebriforme</name>
    <dbReference type="NCBI Taxonomy" id="658196"/>
    <lineage>
        <taxon>Eukaryota</taxon>
        <taxon>Fungi</taxon>
        <taxon>Fungi incertae sedis</taxon>
        <taxon>Mucoromycota</taxon>
        <taxon>Glomeromycotina</taxon>
        <taxon>Glomeromycetes</taxon>
        <taxon>Glomerales</taxon>
        <taxon>Glomeraceae</taxon>
        <taxon>Glomus</taxon>
    </lineage>
</organism>
<comment type="caution">
    <text evidence="2">The sequence shown here is derived from an EMBL/GenBank/DDBJ whole genome shotgun (WGS) entry which is preliminary data.</text>
</comment>
<feature type="domain" description="C2" evidence="1">
    <location>
        <begin position="1"/>
        <end position="103"/>
    </location>
</feature>
<dbReference type="InterPro" id="IPR052981">
    <property type="entry name" value="Ingression_C2_domain"/>
</dbReference>